<feature type="region of interest" description="Disordered" evidence="1">
    <location>
        <begin position="68"/>
        <end position="90"/>
    </location>
</feature>
<proteinExistence type="predicted"/>
<dbReference type="Proteomes" id="UP000327085">
    <property type="component" value="Chromosome 2"/>
</dbReference>
<accession>A0A5E4E6J1</accession>
<feature type="region of interest" description="Disordered" evidence="1">
    <location>
        <begin position="157"/>
        <end position="183"/>
    </location>
</feature>
<gene>
    <name evidence="3" type="ORF">ALMOND_2B000003</name>
    <name evidence="2" type="ORF">L3X38_015085</name>
</gene>
<dbReference type="InParanoid" id="A0A5E4E6J1"/>
<reference evidence="4" key="2">
    <citation type="journal article" date="2020" name="Plant J.">
        <title>Transposons played a major role in the diversification between the closely related almond and peach genomes: results from the almond genome sequence.</title>
        <authorList>
            <person name="Alioto T."/>
            <person name="Alexiou K.G."/>
            <person name="Bardil A."/>
            <person name="Barteri F."/>
            <person name="Castanera R."/>
            <person name="Cruz F."/>
            <person name="Dhingra A."/>
            <person name="Duval H."/>
            <person name="Fernandez I Marti A."/>
            <person name="Frias L."/>
            <person name="Galan B."/>
            <person name="Garcia J.L."/>
            <person name="Howad W."/>
            <person name="Gomez-Garrido J."/>
            <person name="Gut M."/>
            <person name="Julca I."/>
            <person name="Morata J."/>
            <person name="Puigdomenech P."/>
            <person name="Ribeca P."/>
            <person name="Rubio Cabetas M.J."/>
            <person name="Vlasova A."/>
            <person name="Wirthensohn M."/>
            <person name="Garcia-Mas J."/>
            <person name="Gabaldon T."/>
            <person name="Casacuberta J.M."/>
            <person name="Arus P."/>
        </authorList>
    </citation>
    <scope>NUCLEOTIDE SEQUENCE [LARGE SCALE GENOMIC DNA]</scope>
    <source>
        <strain evidence="4">cv. Texas</strain>
    </source>
</reference>
<feature type="compositionally biased region" description="Basic and acidic residues" evidence="1">
    <location>
        <begin position="172"/>
        <end position="183"/>
    </location>
</feature>
<evidence type="ECO:0000313" key="5">
    <source>
        <dbReference type="Proteomes" id="UP001054821"/>
    </source>
</evidence>
<evidence type="ECO:0000313" key="3">
    <source>
        <dbReference type="EMBL" id="VVA11295.1"/>
    </source>
</evidence>
<evidence type="ECO:0000313" key="4">
    <source>
        <dbReference type="Proteomes" id="UP000327085"/>
    </source>
</evidence>
<protein>
    <submittedName>
        <fullName evidence="3">PREDICTED: B3 domain-containing At1g05930</fullName>
    </submittedName>
</protein>
<keyword evidence="5" id="KW-1185">Reference proteome</keyword>
<reference evidence="3" key="1">
    <citation type="submission" date="2019-07" db="EMBL/GenBank/DDBJ databases">
        <authorList>
            <person name="Alioto T."/>
            <person name="Alioto T."/>
            <person name="Gomez Garrido J."/>
        </authorList>
    </citation>
    <scope>NUCLEOTIDE SEQUENCE</scope>
</reference>
<feature type="compositionally biased region" description="Polar residues" evidence="1">
    <location>
        <begin position="157"/>
        <end position="171"/>
    </location>
</feature>
<dbReference type="EMBL" id="CABIKO010000003">
    <property type="protein sequence ID" value="VVA11295.1"/>
    <property type="molecule type" value="Genomic_DNA"/>
</dbReference>
<dbReference type="Proteomes" id="UP001054821">
    <property type="component" value="Chromosome 2"/>
</dbReference>
<organism evidence="3 4">
    <name type="scientific">Prunus dulcis</name>
    <name type="common">Almond</name>
    <name type="synonym">Amygdalus dulcis</name>
    <dbReference type="NCBI Taxonomy" id="3755"/>
    <lineage>
        <taxon>Eukaryota</taxon>
        <taxon>Viridiplantae</taxon>
        <taxon>Streptophyta</taxon>
        <taxon>Embryophyta</taxon>
        <taxon>Tracheophyta</taxon>
        <taxon>Spermatophyta</taxon>
        <taxon>Magnoliopsida</taxon>
        <taxon>eudicotyledons</taxon>
        <taxon>Gunneridae</taxon>
        <taxon>Pentapetalae</taxon>
        <taxon>rosids</taxon>
        <taxon>fabids</taxon>
        <taxon>Rosales</taxon>
        <taxon>Rosaceae</taxon>
        <taxon>Amygdaloideae</taxon>
        <taxon>Amygdaleae</taxon>
        <taxon>Prunus</taxon>
    </lineage>
</organism>
<dbReference type="EMBL" id="JAJFAZ020000002">
    <property type="protein sequence ID" value="KAI5347206.1"/>
    <property type="molecule type" value="Genomic_DNA"/>
</dbReference>
<dbReference type="AlphaFoldDB" id="A0A5E4E6J1"/>
<evidence type="ECO:0000313" key="2">
    <source>
        <dbReference type="EMBL" id="KAI5347206.1"/>
    </source>
</evidence>
<dbReference type="Gramene" id="VVA11295">
    <property type="protein sequence ID" value="VVA11295"/>
    <property type="gene ID" value="Prudul26B000003"/>
</dbReference>
<sequence>MDQSLRHSAIASVRKTISLKIKVQSIDDDGGTDWAPAECKKQKMMMRLKKKNINKGNGLVNKITPKRKEKNQDVNASEPNHVSSTDFLEDDERGRLEKEETMNVQLTDPGLVQGDVNLRRWDMKKKNGKNHSIMCVLRTQWVEKGEMEIIVGEVSVTNGSNHASPSPSASGSKHEQAARMEAF</sequence>
<evidence type="ECO:0000256" key="1">
    <source>
        <dbReference type="SAM" id="MobiDB-lite"/>
    </source>
</evidence>
<reference evidence="2 5" key="3">
    <citation type="journal article" date="2022" name="G3 (Bethesda)">
        <title>Whole-genome sequence and methylome profiling of the almond [Prunus dulcis (Mill.) D.A. Webb] cultivar 'Nonpareil'.</title>
        <authorList>
            <person name="D'Amico-Willman K.M."/>
            <person name="Ouma W.Z."/>
            <person name="Meulia T."/>
            <person name="Sideli G.M."/>
            <person name="Gradziel T.M."/>
            <person name="Fresnedo-Ramirez J."/>
        </authorList>
    </citation>
    <scope>NUCLEOTIDE SEQUENCE [LARGE SCALE GENOMIC DNA]</scope>
    <source>
        <strain evidence="2">Clone GOH B32 T37-40</strain>
    </source>
</reference>
<feature type="compositionally biased region" description="Polar residues" evidence="1">
    <location>
        <begin position="73"/>
        <end position="86"/>
    </location>
</feature>
<name>A0A5E4E6J1_PRUDU</name>